<dbReference type="InterPro" id="IPR050463">
    <property type="entry name" value="Gfo/Idh/MocA_oxidrdct_glycsds"/>
</dbReference>
<feature type="compositionally biased region" description="Low complexity" evidence="2">
    <location>
        <begin position="409"/>
        <end position="418"/>
    </location>
</feature>
<dbReference type="InterPro" id="IPR029475">
    <property type="entry name" value="DUF6807"/>
</dbReference>
<feature type="domain" description="Gfo/Idh/MocA-like oxidoreductase N-terminal" evidence="3">
    <location>
        <begin position="22"/>
        <end position="138"/>
    </location>
</feature>
<organism evidence="5 6">
    <name type="scientific">Streptosporangium canum</name>
    <dbReference type="NCBI Taxonomy" id="324952"/>
    <lineage>
        <taxon>Bacteria</taxon>
        <taxon>Bacillati</taxon>
        <taxon>Actinomycetota</taxon>
        <taxon>Actinomycetes</taxon>
        <taxon>Streptosporangiales</taxon>
        <taxon>Streptosporangiaceae</taxon>
        <taxon>Streptosporangium</taxon>
    </lineage>
</organism>
<proteinExistence type="predicted"/>
<feature type="compositionally biased region" description="Basic and acidic residues" evidence="2">
    <location>
        <begin position="388"/>
        <end position="404"/>
    </location>
</feature>
<dbReference type="InterPro" id="IPR055170">
    <property type="entry name" value="GFO_IDH_MocA-like_dom"/>
</dbReference>
<dbReference type="Proteomes" id="UP000199111">
    <property type="component" value="Unassembled WGS sequence"/>
</dbReference>
<dbReference type="GO" id="GO:0016491">
    <property type="term" value="F:oxidoreductase activity"/>
    <property type="evidence" value="ECO:0007669"/>
    <property type="project" value="UniProtKB-KW"/>
</dbReference>
<dbReference type="SUPFAM" id="SSF51735">
    <property type="entry name" value="NAD(P)-binding Rossmann-fold domains"/>
    <property type="match status" value="1"/>
</dbReference>
<evidence type="ECO:0000256" key="1">
    <source>
        <dbReference type="ARBA" id="ARBA00023002"/>
    </source>
</evidence>
<dbReference type="PANTHER" id="PTHR43818:SF11">
    <property type="entry name" value="BCDNA.GH03377"/>
    <property type="match status" value="1"/>
</dbReference>
<protein>
    <submittedName>
        <fullName evidence="5">Predicted dehydrogenase</fullName>
    </submittedName>
</protein>
<feature type="compositionally biased region" description="Basic and acidic residues" evidence="2">
    <location>
        <begin position="419"/>
        <end position="434"/>
    </location>
</feature>
<dbReference type="EMBL" id="FOQY01000003">
    <property type="protein sequence ID" value="SFI51600.1"/>
    <property type="molecule type" value="Genomic_DNA"/>
</dbReference>
<keyword evidence="6" id="KW-1185">Reference proteome</keyword>
<dbReference type="GO" id="GO:0000166">
    <property type="term" value="F:nucleotide binding"/>
    <property type="evidence" value="ECO:0007669"/>
    <property type="project" value="InterPro"/>
</dbReference>
<dbReference type="PANTHER" id="PTHR43818">
    <property type="entry name" value="BCDNA.GH03377"/>
    <property type="match status" value="1"/>
</dbReference>
<dbReference type="InterPro" id="IPR000683">
    <property type="entry name" value="Gfo/Idh/MocA-like_OxRdtase_N"/>
</dbReference>
<sequence>MGRIPAAGGAAAAGRGGTAPVRVVLAGAHGHGWWHLANLRRLHSAGTVEFAGVCDLRPVEGLPEGVEFSGDLVELIGRTGAEVTILCTPIQTHADLAVKALRAGSHLLLEKPPAATFAGYERIAAVAGETGLACQVGFQSLGSEAVPAVRKMIADGVVGRVTGIGAAGAWERSYPYYSRVPWAGRRLLDGVPVVDGALTNPLAHAVATALAVSGAGIDGVEVELYRANAIEADDTSCVRLRMDDGTAVTVAVSLCADRRHEPYLIVHGETGRIRLTYTEDRVEIGGTSVTYLRTDLLENLVAHVRHGTDLLVPLERTAGFMRVLEAVRLAPDPLPIPDRFQEVGEERRVLPGIAQVTAASAERLALYSELGQPWAPGVPAAGTGAGRTSEERHATVTGAAERKAPAGPPGLAGAGNRPPVERRAAVTGTAEREAPAGPPGSAAETVALDVSGVRVAEYVVRAEVPVTSSPRPYLHPVRTLGGTAVTEVAPADHVHHLGVSVAVSDVGGTNFWGGRTYVRDRGPAWLGDHGTQRHLGFSWRDPAGFGESLAWAAPDGTELAREAREVRATELDGCWALDFSFTLTNLTGDPLPVRSSATKGRAGAGYGGFFWRAPGSARDRRVFTEDAEGEDAVHGSRAPWLAMSSAGWTLVFVQRADPWFVRAVDYPGAGPALAWDTPLLVEDTLTRRVVTVVADGPLSRTAAAALASEVAP</sequence>
<dbReference type="GeneID" id="96304481"/>
<name>A0A1I3IUR2_9ACTN</name>
<evidence type="ECO:0000256" key="2">
    <source>
        <dbReference type="SAM" id="MobiDB-lite"/>
    </source>
</evidence>
<feature type="domain" description="GFO/IDH/MocA-like oxidoreductase" evidence="4">
    <location>
        <begin position="148"/>
        <end position="274"/>
    </location>
</feature>
<feature type="region of interest" description="Disordered" evidence="2">
    <location>
        <begin position="375"/>
        <end position="443"/>
    </location>
</feature>
<dbReference type="AlphaFoldDB" id="A0A1I3IUR2"/>
<evidence type="ECO:0000259" key="4">
    <source>
        <dbReference type="Pfam" id="PF22725"/>
    </source>
</evidence>
<dbReference type="InterPro" id="IPR036291">
    <property type="entry name" value="NAD(P)-bd_dom_sf"/>
</dbReference>
<dbReference type="SUPFAM" id="SSF55347">
    <property type="entry name" value="Glyceraldehyde-3-phosphate dehydrogenase-like, C-terminal domain"/>
    <property type="match status" value="1"/>
</dbReference>
<evidence type="ECO:0000313" key="6">
    <source>
        <dbReference type="Proteomes" id="UP000199111"/>
    </source>
</evidence>
<keyword evidence="1" id="KW-0560">Oxidoreductase</keyword>
<dbReference type="Pfam" id="PF14100">
    <property type="entry name" value="DUF6807"/>
    <property type="match status" value="1"/>
</dbReference>
<gene>
    <name evidence="5" type="ORF">SAMN05216275_103421</name>
</gene>
<dbReference type="Gene3D" id="3.40.50.720">
    <property type="entry name" value="NAD(P)-binding Rossmann-like Domain"/>
    <property type="match status" value="1"/>
</dbReference>
<evidence type="ECO:0000259" key="3">
    <source>
        <dbReference type="Pfam" id="PF01408"/>
    </source>
</evidence>
<reference evidence="6" key="1">
    <citation type="submission" date="2016-10" db="EMBL/GenBank/DDBJ databases">
        <authorList>
            <person name="Varghese N."/>
            <person name="Submissions S."/>
        </authorList>
    </citation>
    <scope>NUCLEOTIDE SEQUENCE [LARGE SCALE GENOMIC DNA]</scope>
    <source>
        <strain evidence="6">CGMCC 4.2126</strain>
    </source>
</reference>
<dbReference type="RefSeq" id="WP_093886118.1">
    <property type="nucleotide sequence ID" value="NZ_FOQY01000003.1"/>
</dbReference>
<accession>A0A1I3IUR2</accession>
<dbReference type="Pfam" id="PF22725">
    <property type="entry name" value="GFO_IDH_MocA_C3"/>
    <property type="match status" value="1"/>
</dbReference>
<dbReference type="Pfam" id="PF01408">
    <property type="entry name" value="GFO_IDH_MocA"/>
    <property type="match status" value="1"/>
</dbReference>
<evidence type="ECO:0000313" key="5">
    <source>
        <dbReference type="EMBL" id="SFI51600.1"/>
    </source>
</evidence>
<dbReference type="Gene3D" id="3.30.360.10">
    <property type="entry name" value="Dihydrodipicolinate Reductase, domain 2"/>
    <property type="match status" value="1"/>
</dbReference>